<name>A0A3D8I9W4_9HELI</name>
<dbReference type="GeneID" id="82536309"/>
<evidence type="ECO:0000313" key="4">
    <source>
        <dbReference type="Proteomes" id="UP000256650"/>
    </source>
</evidence>
<feature type="transmembrane region" description="Helical" evidence="2">
    <location>
        <begin position="6"/>
        <end position="24"/>
    </location>
</feature>
<dbReference type="RefSeq" id="WP_115552162.1">
    <property type="nucleotide sequence ID" value="NZ_CAONBV010000020.1"/>
</dbReference>
<dbReference type="GO" id="GO:0005975">
    <property type="term" value="P:carbohydrate metabolic process"/>
    <property type="evidence" value="ECO:0007669"/>
    <property type="project" value="InterPro"/>
</dbReference>
<dbReference type="Pfam" id="PF04748">
    <property type="entry name" value="Polysacc_deac_2"/>
    <property type="match status" value="1"/>
</dbReference>
<dbReference type="CDD" id="cd10936">
    <property type="entry name" value="CE4_DAC2"/>
    <property type="match status" value="1"/>
</dbReference>
<dbReference type="OrthoDB" id="9784811at2"/>
<comment type="caution">
    <text evidence="3">The sequence shown here is derived from an EMBL/GenBank/DDBJ whole genome shotgun (WGS) entry which is preliminary data.</text>
</comment>
<dbReference type="AlphaFoldDB" id="A0A3D8I9W4"/>
<dbReference type="EMBL" id="NXLS01000010">
    <property type="protein sequence ID" value="RDU61927.1"/>
    <property type="molecule type" value="Genomic_DNA"/>
</dbReference>
<gene>
    <name evidence="3" type="ORF">CQA43_08455</name>
</gene>
<organism evidence="3 4">
    <name type="scientific">Helicobacter ganmani</name>
    <dbReference type="NCBI Taxonomy" id="60246"/>
    <lineage>
        <taxon>Bacteria</taxon>
        <taxon>Pseudomonadati</taxon>
        <taxon>Campylobacterota</taxon>
        <taxon>Epsilonproteobacteria</taxon>
        <taxon>Campylobacterales</taxon>
        <taxon>Helicobacteraceae</taxon>
        <taxon>Helicobacter</taxon>
    </lineage>
</organism>
<dbReference type="Gene3D" id="3.20.20.370">
    <property type="entry name" value="Glycoside hydrolase/deacetylase"/>
    <property type="match status" value="1"/>
</dbReference>
<keyword evidence="2" id="KW-0472">Membrane</keyword>
<accession>A0A3D8I9W4</accession>
<protein>
    <submittedName>
        <fullName evidence="3">Divergent polysaccharide deacetylase family protein</fullName>
    </submittedName>
</protein>
<sequence length="370" mass="41508">MDKVKPITIGIIALLLVLLSFNFIPKTPKSKPVLQTKTQENSQVSKIISSKESNATIMQSNAELIQKNIDFLKENLEALKASSLAESSKEISQTQPQDTDNSEVFKKQVVSNATKESQETQKESALAKMQENSSETKESALCRRTKPQLAIIIDDIGNFAQYQAITKIHYKITPSLFPKSKANPKTPKIAKLAPFYMVHLPLEALDFYQAEHEWLFVGDSQNKIQQRIQAIKQDFPTLTYINNHTGSKFTQDLDSMTLLLETLNKNKISFLDSKTAPNTKTSVFYSTHSMGQLNPCQSNYLERDVFLDNELNISKITQNLIQAVKIAKTKGYAIAIGHPHKETLLALKNAENYLSKSGVELVYVNEIIAP</sequence>
<evidence type="ECO:0000313" key="3">
    <source>
        <dbReference type="EMBL" id="RDU61927.1"/>
    </source>
</evidence>
<dbReference type="InterPro" id="IPR011330">
    <property type="entry name" value="Glyco_hydro/deAcase_b/a-brl"/>
</dbReference>
<dbReference type="SUPFAM" id="SSF88713">
    <property type="entry name" value="Glycoside hydrolase/deacetylase"/>
    <property type="match status" value="1"/>
</dbReference>
<evidence type="ECO:0000256" key="2">
    <source>
        <dbReference type="SAM" id="Phobius"/>
    </source>
</evidence>
<dbReference type="Proteomes" id="UP000256650">
    <property type="component" value="Unassembled WGS sequence"/>
</dbReference>
<keyword evidence="2" id="KW-0812">Transmembrane</keyword>
<keyword evidence="2" id="KW-1133">Transmembrane helix</keyword>
<reference evidence="3 4" key="1">
    <citation type="submission" date="2018-04" db="EMBL/GenBank/DDBJ databases">
        <title>Novel Campyloabacter and Helicobacter Species and Strains.</title>
        <authorList>
            <person name="Mannion A.J."/>
            <person name="Shen Z."/>
            <person name="Fox J.G."/>
        </authorList>
    </citation>
    <scope>NUCLEOTIDE SEQUENCE [LARGE SCALE GENOMIC DNA]</scope>
    <source>
        <strain evidence="3 4">MIT 99-5101</strain>
    </source>
</reference>
<dbReference type="PANTHER" id="PTHR30105">
    <property type="entry name" value="UNCHARACTERIZED YIBQ-RELATED"/>
    <property type="match status" value="1"/>
</dbReference>
<keyword evidence="4" id="KW-1185">Reference proteome</keyword>
<evidence type="ECO:0000256" key="1">
    <source>
        <dbReference type="SAM" id="MobiDB-lite"/>
    </source>
</evidence>
<feature type="region of interest" description="Disordered" evidence="1">
    <location>
        <begin position="110"/>
        <end position="140"/>
    </location>
</feature>
<dbReference type="PANTHER" id="PTHR30105:SF2">
    <property type="entry name" value="DIVERGENT POLYSACCHARIDE DEACETYLASE SUPERFAMILY"/>
    <property type="match status" value="1"/>
</dbReference>
<dbReference type="InterPro" id="IPR006837">
    <property type="entry name" value="Divergent_DAC"/>
</dbReference>
<proteinExistence type="predicted"/>